<organism evidence="1 2">
    <name type="scientific">Diploptera punctata</name>
    <name type="common">Pacific beetle cockroach</name>
    <dbReference type="NCBI Taxonomy" id="6984"/>
    <lineage>
        <taxon>Eukaryota</taxon>
        <taxon>Metazoa</taxon>
        <taxon>Ecdysozoa</taxon>
        <taxon>Arthropoda</taxon>
        <taxon>Hexapoda</taxon>
        <taxon>Insecta</taxon>
        <taxon>Pterygota</taxon>
        <taxon>Neoptera</taxon>
        <taxon>Polyneoptera</taxon>
        <taxon>Dictyoptera</taxon>
        <taxon>Blattodea</taxon>
        <taxon>Blaberoidea</taxon>
        <taxon>Blaberidae</taxon>
        <taxon>Diplopterinae</taxon>
        <taxon>Diploptera</taxon>
    </lineage>
</organism>
<sequence length="71" mass="8108">ILLKLGGYGLLRSIHLSQFFYCCPKYGPLNQSFFGDYSSSLFYILRVCSHVFTQKQTVAELTSFLSNMKLS</sequence>
<name>A0AAD7ZMY7_DIPPU</name>
<feature type="non-terminal residue" evidence="1">
    <location>
        <position position="71"/>
    </location>
</feature>
<dbReference type="AlphaFoldDB" id="A0AAD7ZMY7"/>
<feature type="non-terminal residue" evidence="1">
    <location>
        <position position="1"/>
    </location>
</feature>
<reference evidence="1" key="1">
    <citation type="journal article" date="2023" name="IScience">
        <title>Live-bearing cockroach genome reveals convergent evolutionary mechanisms linked to viviparity in insects and beyond.</title>
        <authorList>
            <person name="Fouks B."/>
            <person name="Harrison M.C."/>
            <person name="Mikhailova A.A."/>
            <person name="Marchal E."/>
            <person name="English S."/>
            <person name="Carruthers M."/>
            <person name="Jennings E.C."/>
            <person name="Chiamaka E.L."/>
            <person name="Frigard R.A."/>
            <person name="Pippel M."/>
            <person name="Attardo G.M."/>
            <person name="Benoit J.B."/>
            <person name="Bornberg-Bauer E."/>
            <person name="Tobe S.S."/>
        </authorList>
    </citation>
    <scope>NUCLEOTIDE SEQUENCE</scope>
    <source>
        <strain evidence="1">Stay&amp;Tobe</strain>
    </source>
</reference>
<proteinExistence type="predicted"/>
<reference evidence="1" key="2">
    <citation type="submission" date="2023-05" db="EMBL/GenBank/DDBJ databases">
        <authorList>
            <person name="Fouks B."/>
        </authorList>
    </citation>
    <scope>NUCLEOTIDE SEQUENCE</scope>
    <source>
        <strain evidence="1">Stay&amp;Tobe</strain>
        <tissue evidence="1">Testes</tissue>
    </source>
</reference>
<evidence type="ECO:0000313" key="2">
    <source>
        <dbReference type="Proteomes" id="UP001233999"/>
    </source>
</evidence>
<dbReference type="EMBL" id="JASPKZ010007611">
    <property type="protein sequence ID" value="KAJ9583372.1"/>
    <property type="molecule type" value="Genomic_DNA"/>
</dbReference>
<protein>
    <submittedName>
        <fullName evidence="1">Uncharacterized protein</fullName>
    </submittedName>
</protein>
<dbReference type="Proteomes" id="UP001233999">
    <property type="component" value="Unassembled WGS sequence"/>
</dbReference>
<evidence type="ECO:0000313" key="1">
    <source>
        <dbReference type="EMBL" id="KAJ9583372.1"/>
    </source>
</evidence>
<keyword evidence="2" id="KW-1185">Reference proteome</keyword>
<accession>A0AAD7ZMY7</accession>
<gene>
    <name evidence="1" type="ORF">L9F63_022279</name>
</gene>
<comment type="caution">
    <text evidence="1">The sequence shown here is derived from an EMBL/GenBank/DDBJ whole genome shotgun (WGS) entry which is preliminary data.</text>
</comment>